<evidence type="ECO:0000256" key="5">
    <source>
        <dbReference type="ARBA" id="ARBA00022598"/>
    </source>
</evidence>
<dbReference type="Proteomes" id="UP000315949">
    <property type="component" value="Unassembled WGS sequence"/>
</dbReference>
<feature type="binding site" evidence="13">
    <location>
        <position position="269"/>
    </location>
    <ligand>
        <name>L-glutamine</name>
        <dbReference type="ChEBI" id="CHEBI:58359"/>
    </ligand>
</feature>
<accession>A0A5C5TSX1</accession>
<dbReference type="InterPro" id="IPR017926">
    <property type="entry name" value="GATASE"/>
</dbReference>
<evidence type="ECO:0000256" key="11">
    <source>
        <dbReference type="ARBA" id="ARBA00048816"/>
    </source>
</evidence>
<protein>
    <recommendedName>
        <fullName evidence="13">Carbamoyl phosphate synthase small chain</fullName>
        <ecNumber evidence="13">6.3.5.5</ecNumber>
    </recommendedName>
    <alternativeName>
        <fullName evidence="13">Carbamoyl phosphate synthetase glutamine chain</fullName>
    </alternativeName>
</protein>
<dbReference type="UniPathway" id="UPA00068">
    <property type="reaction ID" value="UER00171"/>
</dbReference>
<keyword evidence="7 13" id="KW-0547">Nucleotide-binding</keyword>
<proteinExistence type="inferred from homology"/>
<evidence type="ECO:0000256" key="2">
    <source>
        <dbReference type="ARBA" id="ARBA00005077"/>
    </source>
</evidence>
<feature type="domain" description="Carbamoyl-phosphate synthase small subunit N-terminal" evidence="14">
    <location>
        <begin position="3"/>
        <end position="133"/>
    </location>
</feature>
<dbReference type="NCBIfam" id="TIGR01368">
    <property type="entry name" value="CPSaseIIsmall"/>
    <property type="match status" value="1"/>
</dbReference>
<reference evidence="15 16" key="1">
    <citation type="submission" date="2019-07" db="EMBL/GenBank/DDBJ databases">
        <title>Luteimonas sp. YD-1 nov., isolated from acidic soil.</title>
        <authorList>
            <person name="Zhou J."/>
        </authorList>
    </citation>
    <scope>NUCLEOTIDE SEQUENCE [LARGE SCALE GENOMIC DNA]</scope>
    <source>
        <strain evidence="15 16">YD-1</strain>
    </source>
</reference>
<feature type="binding site" evidence="13">
    <location>
        <position position="266"/>
    </location>
    <ligand>
        <name>L-glutamine</name>
        <dbReference type="ChEBI" id="CHEBI:58359"/>
    </ligand>
</feature>
<dbReference type="GO" id="GO:0006526">
    <property type="term" value="P:L-arginine biosynthetic process"/>
    <property type="evidence" value="ECO:0007669"/>
    <property type="project" value="UniProtKB-UniRule"/>
</dbReference>
<dbReference type="GO" id="GO:0044205">
    <property type="term" value="P:'de novo' UMP biosynthetic process"/>
    <property type="evidence" value="ECO:0007669"/>
    <property type="project" value="UniProtKB-UniRule"/>
</dbReference>
<dbReference type="GO" id="GO:0005524">
    <property type="term" value="F:ATP binding"/>
    <property type="evidence" value="ECO:0007669"/>
    <property type="project" value="UniProtKB-UniRule"/>
</dbReference>
<keyword evidence="16" id="KW-1185">Reference proteome</keyword>
<dbReference type="GO" id="GO:0004088">
    <property type="term" value="F:carbamoyl-phosphate synthase (glutamine-hydrolyzing) activity"/>
    <property type="evidence" value="ECO:0007669"/>
    <property type="project" value="UniProtKB-UniRule"/>
</dbReference>
<dbReference type="PANTHER" id="PTHR43418">
    <property type="entry name" value="MULTIFUNCTIONAL TRYPTOPHAN BIOSYNTHESIS PROTEIN-RELATED"/>
    <property type="match status" value="1"/>
</dbReference>
<dbReference type="Gene3D" id="3.40.50.880">
    <property type="match status" value="1"/>
</dbReference>
<dbReference type="EC" id="6.3.5.5" evidence="13"/>
<dbReference type="PANTHER" id="PTHR43418:SF7">
    <property type="entry name" value="CARBAMOYL-PHOSPHATE SYNTHASE SMALL CHAIN"/>
    <property type="match status" value="1"/>
</dbReference>
<evidence type="ECO:0000256" key="3">
    <source>
        <dbReference type="ARBA" id="ARBA00007800"/>
    </source>
</evidence>
<dbReference type="PRINTS" id="PR00096">
    <property type="entry name" value="GATASE"/>
</dbReference>
<sequence length="374" mass="40189">MTQTAILVLEDGTVFEGVSVGAPGLSIGEVVFNTAMTGYQEVLTDPSYARQLVTLTYPHIGNTGCTDQDDEAARAWAAGLIVRDVPRRPSSWRAQAALPDWLRERGIVAIAGVDTRRLTRLLRERGAQNGALMAGGIDVEKALEAARKFPGLKGMDLACEVSTPEPYTWDEGPLDLDTGEYLRVPPRFRVVAYDFGVKRNILRMLAARGCALTVVPARTPASEVLAMEPDGVFLSNGPGDPEPCDYAIAAIRELIAKKVPIFGICLGHQLLALAAGARTMKMPSGHHGANHPVQALDDGRVMITSQNHGFAVDESSLPPNVRVMHRSLFDGTNQGIELTDAPAFSFQGHPEASPGPCDVAPLFDRFIATLEARA</sequence>
<dbReference type="GO" id="GO:0006207">
    <property type="term" value="P:'de novo' pyrimidine nucleobase biosynthetic process"/>
    <property type="evidence" value="ECO:0007669"/>
    <property type="project" value="InterPro"/>
</dbReference>
<dbReference type="InterPro" id="IPR050472">
    <property type="entry name" value="Anth_synth/Amidotransfase"/>
</dbReference>
<comment type="subunit">
    <text evidence="13">Composed of two chains; the small (or glutamine) chain promotes the hydrolysis of glutamine to ammonia, which is used by the large (or ammonia) chain to synthesize carbamoyl phosphate. Tetramer of heterodimers (alpha,beta)4.</text>
</comment>
<gene>
    <name evidence="13 15" type="primary">carA</name>
    <name evidence="15" type="ORF">FQY79_13020</name>
</gene>
<dbReference type="Pfam" id="PF00988">
    <property type="entry name" value="CPSase_sm_chain"/>
    <property type="match status" value="1"/>
</dbReference>
<feature type="active site" evidence="13">
    <location>
        <position position="349"/>
    </location>
</feature>
<keyword evidence="8 13" id="KW-0067">ATP-binding</keyword>
<evidence type="ECO:0000256" key="12">
    <source>
        <dbReference type="ARBA" id="ARBA00049285"/>
    </source>
</evidence>
<dbReference type="InterPro" id="IPR029062">
    <property type="entry name" value="Class_I_gatase-like"/>
</dbReference>
<evidence type="ECO:0000259" key="14">
    <source>
        <dbReference type="SMART" id="SM01097"/>
    </source>
</evidence>
<feature type="binding site" evidence="13">
    <location>
        <position position="309"/>
    </location>
    <ligand>
        <name>L-glutamine</name>
        <dbReference type="ChEBI" id="CHEBI:58359"/>
    </ligand>
</feature>
<comment type="catalytic activity">
    <reaction evidence="11 13">
        <text>hydrogencarbonate + L-glutamine + 2 ATP + H2O = carbamoyl phosphate + L-glutamate + 2 ADP + phosphate + 2 H(+)</text>
        <dbReference type="Rhea" id="RHEA:18633"/>
        <dbReference type="ChEBI" id="CHEBI:15377"/>
        <dbReference type="ChEBI" id="CHEBI:15378"/>
        <dbReference type="ChEBI" id="CHEBI:17544"/>
        <dbReference type="ChEBI" id="CHEBI:29985"/>
        <dbReference type="ChEBI" id="CHEBI:30616"/>
        <dbReference type="ChEBI" id="CHEBI:43474"/>
        <dbReference type="ChEBI" id="CHEBI:58228"/>
        <dbReference type="ChEBI" id="CHEBI:58359"/>
        <dbReference type="ChEBI" id="CHEBI:456216"/>
        <dbReference type="EC" id="6.3.5.5"/>
    </reaction>
</comment>
<evidence type="ECO:0000256" key="10">
    <source>
        <dbReference type="ARBA" id="ARBA00022975"/>
    </source>
</evidence>
<dbReference type="PROSITE" id="PS51273">
    <property type="entry name" value="GATASE_TYPE_1"/>
    <property type="match status" value="1"/>
</dbReference>
<dbReference type="SUPFAM" id="SSF52021">
    <property type="entry name" value="Carbamoyl phosphate synthetase, small subunit N-terminal domain"/>
    <property type="match status" value="1"/>
</dbReference>
<comment type="catalytic activity">
    <reaction evidence="12 13">
        <text>L-glutamine + H2O = L-glutamate + NH4(+)</text>
        <dbReference type="Rhea" id="RHEA:15889"/>
        <dbReference type="ChEBI" id="CHEBI:15377"/>
        <dbReference type="ChEBI" id="CHEBI:28938"/>
        <dbReference type="ChEBI" id="CHEBI:29985"/>
        <dbReference type="ChEBI" id="CHEBI:58359"/>
    </reaction>
</comment>
<feature type="binding site" evidence="13">
    <location>
        <position position="237"/>
    </location>
    <ligand>
        <name>L-glutamine</name>
        <dbReference type="ChEBI" id="CHEBI:58359"/>
    </ligand>
</feature>
<feature type="active site" description="Nucleophile" evidence="13">
    <location>
        <position position="265"/>
    </location>
</feature>
<dbReference type="OrthoDB" id="9804328at2"/>
<keyword evidence="4 13" id="KW-0055">Arginine biosynthesis</keyword>
<dbReference type="InterPro" id="IPR036480">
    <property type="entry name" value="CarbP_synth_ssu_N_sf"/>
</dbReference>
<feature type="binding site" evidence="13">
    <location>
        <position position="239"/>
    </location>
    <ligand>
        <name>L-glutamine</name>
        <dbReference type="ChEBI" id="CHEBI:58359"/>
    </ligand>
</feature>
<dbReference type="CDD" id="cd01744">
    <property type="entry name" value="GATase1_CPSase"/>
    <property type="match status" value="1"/>
</dbReference>
<name>A0A5C5TSX1_9GAMM</name>
<dbReference type="InterPro" id="IPR006274">
    <property type="entry name" value="CarbamoylP_synth_ssu"/>
</dbReference>
<evidence type="ECO:0000256" key="13">
    <source>
        <dbReference type="HAMAP-Rule" id="MF_01209"/>
    </source>
</evidence>
<keyword evidence="9 13" id="KW-0315">Glutamine amidotransferase</keyword>
<keyword evidence="6 13" id="KW-0028">Amino-acid biosynthesis</keyword>
<dbReference type="UniPathway" id="UPA00070">
    <property type="reaction ID" value="UER00115"/>
</dbReference>
<dbReference type="SUPFAM" id="SSF52317">
    <property type="entry name" value="Class I glutamine amidotransferase-like"/>
    <property type="match status" value="1"/>
</dbReference>
<comment type="caution">
    <text evidence="15">The sequence shown here is derived from an EMBL/GenBank/DDBJ whole genome shotgun (WGS) entry which is preliminary data.</text>
</comment>
<dbReference type="InterPro" id="IPR002474">
    <property type="entry name" value="CarbamoylP_synth_ssu_N"/>
</dbReference>
<feature type="region of interest" description="CPSase" evidence="13">
    <location>
        <begin position="1"/>
        <end position="188"/>
    </location>
</feature>
<dbReference type="AlphaFoldDB" id="A0A5C5TSX1"/>
<evidence type="ECO:0000313" key="15">
    <source>
        <dbReference type="EMBL" id="TWT17323.1"/>
    </source>
</evidence>
<comment type="similarity">
    <text evidence="3 13">Belongs to the CarA family.</text>
</comment>
<keyword evidence="5 13" id="KW-0436">Ligase</keyword>
<dbReference type="GO" id="GO:0006541">
    <property type="term" value="P:glutamine metabolic process"/>
    <property type="evidence" value="ECO:0007669"/>
    <property type="project" value="InterPro"/>
</dbReference>
<dbReference type="SMART" id="SM01097">
    <property type="entry name" value="CPSase_sm_chain"/>
    <property type="match status" value="1"/>
</dbReference>
<dbReference type="Gene3D" id="3.50.30.20">
    <property type="entry name" value="Carbamoyl-phosphate synthase small subunit, N-terminal domain"/>
    <property type="match status" value="1"/>
</dbReference>
<keyword evidence="10 13" id="KW-0665">Pyrimidine biosynthesis</keyword>
<feature type="binding site" evidence="13">
    <location>
        <position position="47"/>
    </location>
    <ligand>
        <name>L-glutamine</name>
        <dbReference type="ChEBI" id="CHEBI:58359"/>
    </ligand>
</feature>
<dbReference type="EMBL" id="VOHE01000008">
    <property type="protein sequence ID" value="TWT17323.1"/>
    <property type="molecule type" value="Genomic_DNA"/>
</dbReference>
<dbReference type="FunFam" id="3.50.30.20:FF:000001">
    <property type="entry name" value="Carbamoyl-phosphate synthase small chain"/>
    <property type="match status" value="1"/>
</dbReference>
<comment type="pathway">
    <text evidence="2 13">Amino-acid biosynthesis; L-arginine biosynthesis; carbamoyl phosphate from bicarbonate: step 1/1.</text>
</comment>
<dbReference type="Pfam" id="PF00117">
    <property type="entry name" value="GATase"/>
    <property type="match status" value="1"/>
</dbReference>
<evidence type="ECO:0000256" key="7">
    <source>
        <dbReference type="ARBA" id="ARBA00022741"/>
    </source>
</evidence>
<evidence type="ECO:0000256" key="1">
    <source>
        <dbReference type="ARBA" id="ARBA00004812"/>
    </source>
</evidence>
<feature type="binding site" evidence="13">
    <location>
        <position position="310"/>
    </location>
    <ligand>
        <name>L-glutamine</name>
        <dbReference type="ChEBI" id="CHEBI:58359"/>
    </ligand>
</feature>
<feature type="binding site" evidence="13">
    <location>
        <position position="307"/>
    </location>
    <ligand>
        <name>L-glutamine</name>
        <dbReference type="ChEBI" id="CHEBI:58359"/>
    </ligand>
</feature>
<comment type="pathway">
    <text evidence="1 13">Pyrimidine metabolism; UMP biosynthesis via de novo pathway; (S)-dihydroorotate from bicarbonate: step 1/3.</text>
</comment>
<organism evidence="15 16">
    <name type="scientific">Luteimonas wenzhouensis</name>
    <dbReference type="NCBI Taxonomy" id="2599615"/>
    <lineage>
        <taxon>Bacteria</taxon>
        <taxon>Pseudomonadati</taxon>
        <taxon>Pseudomonadota</taxon>
        <taxon>Gammaproteobacteria</taxon>
        <taxon>Lysobacterales</taxon>
        <taxon>Lysobacteraceae</taxon>
        <taxon>Luteimonas</taxon>
    </lineage>
</organism>
<feature type="active site" evidence="13">
    <location>
        <position position="351"/>
    </location>
</feature>
<dbReference type="InterPro" id="IPR035686">
    <property type="entry name" value="CPSase_GATase1"/>
</dbReference>
<dbReference type="FunFam" id="3.40.50.880:FF:000011">
    <property type="entry name" value="Carbamoyl-phosphate synthase small chain"/>
    <property type="match status" value="1"/>
</dbReference>
<evidence type="ECO:0000256" key="6">
    <source>
        <dbReference type="ARBA" id="ARBA00022605"/>
    </source>
</evidence>
<evidence type="ECO:0000256" key="4">
    <source>
        <dbReference type="ARBA" id="ARBA00022571"/>
    </source>
</evidence>
<dbReference type="RefSeq" id="WP_146313343.1">
    <property type="nucleotide sequence ID" value="NZ_VOHE01000008.1"/>
</dbReference>
<dbReference type="NCBIfam" id="NF009475">
    <property type="entry name" value="PRK12838.1"/>
    <property type="match status" value="1"/>
</dbReference>
<comment type="function">
    <text evidence="13">Small subunit of the glutamine-dependent carbamoyl phosphate synthetase (CPSase). CPSase catalyzes the formation of carbamoyl phosphate from the ammonia moiety of glutamine, carbonate, and phosphate donated by ATP, constituting the first step of 2 biosynthetic pathways, one leading to arginine and/or urea and the other to pyrimidine nucleotides. The small subunit (glutamine amidotransferase) binds and cleaves glutamine to supply the large subunit with the substrate ammonia.</text>
</comment>
<dbReference type="PRINTS" id="PR00099">
    <property type="entry name" value="CPSGATASE"/>
</dbReference>
<dbReference type="HAMAP" id="MF_01209">
    <property type="entry name" value="CPSase_S_chain"/>
    <property type="match status" value="1"/>
</dbReference>
<evidence type="ECO:0000313" key="16">
    <source>
        <dbReference type="Proteomes" id="UP000315949"/>
    </source>
</evidence>
<evidence type="ECO:0000256" key="8">
    <source>
        <dbReference type="ARBA" id="ARBA00022840"/>
    </source>
</evidence>
<evidence type="ECO:0000256" key="9">
    <source>
        <dbReference type="ARBA" id="ARBA00022962"/>
    </source>
</evidence>
<dbReference type="GO" id="GO:0004359">
    <property type="term" value="F:glutaminase activity"/>
    <property type="evidence" value="ECO:0007669"/>
    <property type="project" value="RHEA"/>
</dbReference>